<comment type="catalytic activity">
    <reaction evidence="6">
        <text>D-glyceraldehyde + pyruvate = 2-dehydro-3-deoxy-L-galactonate</text>
        <dbReference type="Rhea" id="RHEA:80055"/>
        <dbReference type="ChEBI" id="CHEBI:15361"/>
        <dbReference type="ChEBI" id="CHEBI:17378"/>
        <dbReference type="ChEBI" id="CHEBI:75545"/>
    </reaction>
</comment>
<keyword evidence="3" id="KW-0479">Metal-binding</keyword>
<evidence type="ECO:0000313" key="10">
    <source>
        <dbReference type="Proteomes" id="UP000070371"/>
    </source>
</evidence>
<reference evidence="9 10" key="1">
    <citation type="submission" date="2016-02" db="EMBL/GenBank/DDBJ databases">
        <title>Complete genome sequence of Halocynthiibacter arcticus PAMC 20958t from arctic marine sediment.</title>
        <authorList>
            <person name="Lee Y.M."/>
            <person name="Baek K."/>
            <person name="Lee H.K."/>
            <person name="Shin S.C."/>
        </authorList>
    </citation>
    <scope>NUCLEOTIDE SEQUENCE [LARGE SCALE GENOMIC DNA]</scope>
    <source>
        <strain evidence="9">PAMC 20958</strain>
    </source>
</reference>
<dbReference type="Gene3D" id="3.20.20.60">
    <property type="entry name" value="Phosphoenolpyruvate-binding domains"/>
    <property type="match status" value="1"/>
</dbReference>
<feature type="domain" description="HpcH/HpaI aldolase/citrate lyase" evidence="8">
    <location>
        <begin position="18"/>
        <end position="243"/>
    </location>
</feature>
<comment type="similarity">
    <text evidence="2">Belongs to the HpcH/HpaI aldolase family.</text>
</comment>
<keyword evidence="4" id="KW-0456">Lyase</keyword>
<evidence type="ECO:0000256" key="4">
    <source>
        <dbReference type="ARBA" id="ARBA00023239"/>
    </source>
</evidence>
<dbReference type="STRING" id="1579316.RC74_14265"/>
<organism evidence="9 10">
    <name type="scientific">Falsihalocynthiibacter arcticus</name>
    <dbReference type="NCBI Taxonomy" id="1579316"/>
    <lineage>
        <taxon>Bacteria</taxon>
        <taxon>Pseudomonadati</taxon>
        <taxon>Pseudomonadota</taxon>
        <taxon>Alphaproteobacteria</taxon>
        <taxon>Rhodobacterales</taxon>
        <taxon>Roseobacteraceae</taxon>
        <taxon>Falsihalocynthiibacter</taxon>
    </lineage>
</organism>
<evidence type="ECO:0000256" key="7">
    <source>
        <dbReference type="ARBA" id="ARBA00068169"/>
    </source>
</evidence>
<proteinExistence type="inferred from homology"/>
<keyword evidence="5" id="KW-0670">Pyruvate</keyword>
<dbReference type="PANTHER" id="PTHR30502:SF4">
    <property type="entry name" value="5-KETO-4-DEOXY-D-GLUCARATE ALDOLASE"/>
    <property type="match status" value="1"/>
</dbReference>
<dbReference type="OrthoDB" id="9802624at2"/>
<evidence type="ECO:0000256" key="1">
    <source>
        <dbReference type="ARBA" id="ARBA00001968"/>
    </source>
</evidence>
<comment type="cofactor">
    <cofactor evidence="1">
        <name>a divalent metal cation</name>
        <dbReference type="ChEBI" id="CHEBI:60240"/>
    </cofactor>
</comment>
<sequence length="257" mass="27182">MNLQKNPFTQAIQSGEKQIGLWITLASNFTAEVVAPCGYDWVVIDCEHSPNEIPSVIGQLQAFANTGTTAIVRPDWNDPVKVKRLLDVGAPGLLFPMVQNADEARAAVAATRYPPRGVRGVSGLTRANKFGRITDYFAKIEDETTVIVQVETREALANALEIGAVEGVTGVFFGPGDIAADLGYLGKPLAPEVWEAIWPVARALMAAGIPVGTLVADAEFAAQLLNEGFTFVACGSDSGLLAKASDALLAKVKSDLA</sequence>
<dbReference type="GO" id="GO:0046872">
    <property type="term" value="F:metal ion binding"/>
    <property type="evidence" value="ECO:0007669"/>
    <property type="project" value="UniProtKB-KW"/>
</dbReference>
<evidence type="ECO:0000259" key="8">
    <source>
        <dbReference type="Pfam" id="PF03328"/>
    </source>
</evidence>
<evidence type="ECO:0000256" key="2">
    <source>
        <dbReference type="ARBA" id="ARBA00005568"/>
    </source>
</evidence>
<dbReference type="InterPro" id="IPR040442">
    <property type="entry name" value="Pyrv_kinase-like_dom_sf"/>
</dbReference>
<dbReference type="InterPro" id="IPR005000">
    <property type="entry name" value="Aldolase/citrate-lyase_domain"/>
</dbReference>
<accession>A0A126V1X8</accession>
<evidence type="ECO:0000256" key="5">
    <source>
        <dbReference type="ARBA" id="ARBA00023317"/>
    </source>
</evidence>
<dbReference type="AlphaFoldDB" id="A0A126V1X8"/>
<evidence type="ECO:0000256" key="6">
    <source>
        <dbReference type="ARBA" id="ARBA00045074"/>
    </source>
</evidence>
<evidence type="ECO:0000313" key="9">
    <source>
        <dbReference type="EMBL" id="AML52283.1"/>
    </source>
</evidence>
<dbReference type="InterPro" id="IPR015813">
    <property type="entry name" value="Pyrv/PenolPyrv_kinase-like_dom"/>
</dbReference>
<dbReference type="FunFam" id="3.20.20.60:FF:000004">
    <property type="entry name" value="5-keto-4-deoxy-D-glucarate aldolase"/>
    <property type="match status" value="1"/>
</dbReference>
<dbReference type="PANTHER" id="PTHR30502">
    <property type="entry name" value="2-KETO-3-DEOXY-L-RHAMNONATE ALDOLASE"/>
    <property type="match status" value="1"/>
</dbReference>
<dbReference type="KEGG" id="hat:RC74_14265"/>
<dbReference type="SUPFAM" id="SSF51621">
    <property type="entry name" value="Phosphoenolpyruvate/pyruvate domain"/>
    <property type="match status" value="1"/>
</dbReference>
<dbReference type="Proteomes" id="UP000070371">
    <property type="component" value="Chromosome"/>
</dbReference>
<dbReference type="GO" id="GO:0016832">
    <property type="term" value="F:aldehyde-lyase activity"/>
    <property type="evidence" value="ECO:0007669"/>
    <property type="project" value="UniProtKB-ARBA"/>
</dbReference>
<dbReference type="GO" id="GO:0005737">
    <property type="term" value="C:cytoplasm"/>
    <property type="evidence" value="ECO:0007669"/>
    <property type="project" value="TreeGrafter"/>
</dbReference>
<name>A0A126V1X8_9RHOB</name>
<gene>
    <name evidence="9" type="ORF">RC74_14265</name>
</gene>
<dbReference type="EMBL" id="CP014327">
    <property type="protein sequence ID" value="AML52283.1"/>
    <property type="molecule type" value="Genomic_DNA"/>
</dbReference>
<dbReference type="RefSeq" id="WP_039001235.1">
    <property type="nucleotide sequence ID" value="NZ_CP014327.1"/>
</dbReference>
<dbReference type="Pfam" id="PF03328">
    <property type="entry name" value="HpcH_HpaI"/>
    <property type="match status" value="1"/>
</dbReference>
<protein>
    <recommendedName>
        <fullName evidence="7">Hydroxypyruvate/pyruvate aldolase</fullName>
    </recommendedName>
</protein>
<keyword evidence="10" id="KW-1185">Reference proteome</keyword>
<evidence type="ECO:0000256" key="3">
    <source>
        <dbReference type="ARBA" id="ARBA00022723"/>
    </source>
</evidence>
<dbReference type="InterPro" id="IPR050251">
    <property type="entry name" value="HpcH-HpaI_aldolase"/>
</dbReference>